<dbReference type="EMBL" id="QGNW01000077">
    <property type="protein sequence ID" value="RVX01179.1"/>
    <property type="molecule type" value="Genomic_DNA"/>
</dbReference>
<keyword evidence="1" id="KW-0064">Aspartyl protease</keyword>
<dbReference type="GO" id="GO:0003676">
    <property type="term" value="F:nucleic acid binding"/>
    <property type="evidence" value="ECO:0007669"/>
    <property type="project" value="InterPro"/>
</dbReference>
<dbReference type="GO" id="GO:0015074">
    <property type="term" value="P:DNA integration"/>
    <property type="evidence" value="ECO:0007669"/>
    <property type="project" value="InterPro"/>
</dbReference>
<dbReference type="InterPro" id="IPR001584">
    <property type="entry name" value="Integrase_cat-core"/>
</dbReference>
<dbReference type="Pfam" id="PF14223">
    <property type="entry name" value="Retrotran_gag_2"/>
    <property type="match status" value="1"/>
</dbReference>
<dbReference type="InterPro" id="IPR025724">
    <property type="entry name" value="GAG-pre-integrase_dom"/>
</dbReference>
<feature type="compositionally biased region" description="Polar residues" evidence="2">
    <location>
        <begin position="192"/>
        <end position="205"/>
    </location>
</feature>
<evidence type="ECO:0000256" key="1">
    <source>
        <dbReference type="ARBA" id="ARBA00022750"/>
    </source>
</evidence>
<dbReference type="PANTHER" id="PTHR11439">
    <property type="entry name" value="GAG-POL-RELATED RETROTRANSPOSON"/>
    <property type="match status" value="1"/>
</dbReference>
<evidence type="ECO:0000256" key="2">
    <source>
        <dbReference type="SAM" id="MobiDB-lite"/>
    </source>
</evidence>
<evidence type="ECO:0000313" key="4">
    <source>
        <dbReference type="EMBL" id="RVX01179.1"/>
    </source>
</evidence>
<name>A0A438IWR9_VITVI</name>
<evidence type="ECO:0000313" key="5">
    <source>
        <dbReference type="Proteomes" id="UP000288805"/>
    </source>
</evidence>
<evidence type="ECO:0000259" key="3">
    <source>
        <dbReference type="PROSITE" id="PS50994"/>
    </source>
</evidence>
<dbReference type="Pfam" id="PF13976">
    <property type="entry name" value="gag_pre-integrs"/>
    <property type="match status" value="1"/>
</dbReference>
<reference evidence="4 5" key="1">
    <citation type="journal article" date="2018" name="PLoS Genet.">
        <title>Population sequencing reveals clonal diversity and ancestral inbreeding in the grapevine cultivar Chardonnay.</title>
        <authorList>
            <person name="Roach M.J."/>
            <person name="Johnson D.L."/>
            <person name="Bohlmann J."/>
            <person name="van Vuuren H.J."/>
            <person name="Jones S.J."/>
            <person name="Pretorius I.S."/>
            <person name="Schmidt S.A."/>
            <person name="Borneman A.R."/>
        </authorList>
    </citation>
    <scope>NUCLEOTIDE SEQUENCE [LARGE SCALE GENOMIC DNA]</scope>
    <source>
        <strain evidence="5">cv. Chardonnay</strain>
        <tissue evidence="4">Leaf</tissue>
    </source>
</reference>
<dbReference type="SUPFAM" id="SSF56672">
    <property type="entry name" value="DNA/RNA polymerases"/>
    <property type="match status" value="1"/>
</dbReference>
<dbReference type="PROSITE" id="PS50994">
    <property type="entry name" value="INTEGRASE"/>
    <property type="match status" value="1"/>
</dbReference>
<feature type="compositionally biased region" description="Polar residues" evidence="2">
    <location>
        <begin position="136"/>
        <end position="162"/>
    </location>
</feature>
<dbReference type="Proteomes" id="UP000288805">
    <property type="component" value="Unassembled WGS sequence"/>
</dbReference>
<dbReference type="CDD" id="cd09272">
    <property type="entry name" value="RNase_HI_RT_Ty1"/>
    <property type="match status" value="1"/>
</dbReference>
<dbReference type="InterPro" id="IPR013103">
    <property type="entry name" value="RVT_2"/>
</dbReference>
<comment type="caution">
    <text evidence="4">The sequence shown here is derived from an EMBL/GenBank/DDBJ whole genome shotgun (WGS) entry which is preliminary data.</text>
</comment>
<proteinExistence type="predicted"/>
<dbReference type="InterPro" id="IPR012337">
    <property type="entry name" value="RNaseH-like_sf"/>
</dbReference>
<accession>A0A438IWR9</accession>
<organism evidence="4 5">
    <name type="scientific">Vitis vinifera</name>
    <name type="common">Grape</name>
    <dbReference type="NCBI Taxonomy" id="29760"/>
    <lineage>
        <taxon>Eukaryota</taxon>
        <taxon>Viridiplantae</taxon>
        <taxon>Streptophyta</taxon>
        <taxon>Embryophyta</taxon>
        <taxon>Tracheophyta</taxon>
        <taxon>Spermatophyta</taxon>
        <taxon>Magnoliopsida</taxon>
        <taxon>eudicotyledons</taxon>
        <taxon>Gunneridae</taxon>
        <taxon>Pentapetalae</taxon>
        <taxon>rosids</taxon>
        <taxon>Vitales</taxon>
        <taxon>Vitaceae</taxon>
        <taxon>Viteae</taxon>
        <taxon>Vitis</taxon>
    </lineage>
</organism>
<dbReference type="PANTHER" id="PTHR11439:SF467">
    <property type="entry name" value="INTEGRASE CATALYTIC DOMAIN-CONTAINING PROTEIN"/>
    <property type="match status" value="1"/>
</dbReference>
<dbReference type="GO" id="GO:0004190">
    <property type="term" value="F:aspartic-type endopeptidase activity"/>
    <property type="evidence" value="ECO:0007669"/>
    <property type="project" value="UniProtKB-KW"/>
</dbReference>
<dbReference type="AlphaFoldDB" id="A0A438IWR9"/>
<keyword evidence="1" id="KW-0378">Hydrolase</keyword>
<feature type="region of interest" description="Disordered" evidence="2">
    <location>
        <begin position="134"/>
        <end position="205"/>
    </location>
</feature>
<sequence>MYGHVVNCQTSAEVWSVLEKLFVSDSKARTLQLRFMLQSLKKGALSINDYVLKMRNIADMLSASGKPVPDEDLILYILGGLGPEFETIVVNITSRSEAISLQEVHYLLQSHEIRLEQLSAASVIDVPPAAHITVGGVQNSNTNNGQFRGSSSKNFRPRNFSSLHQPQQPQLRPPPLHQPQYYSTGPLVPSRPIQNSHQQLDSTSTSPHAYIVAPDLDSNTSWFVDSGATHHMTTDSNTLNVSDHYSGTGNVVVGNGQTLDISSVGHTSFPSRKSSKSLHLANVLHVPHITKNLISVAKFTQDNDVILEFDSHCCFVKDKKSREILLQGNLKEGLYQLDISKVSSNRQFAGFFEDTNVFLPHLATTPSTVNKQSAAPSVGYSLQVNKIESTRCVEDNNTGVGHLWHQRLGHPCNKIVSLVLDRLGIKSKLQNELSFCTACPLGKAKQFPLPTTINKTQVPFELVFSDVWGPAHTTSCDGYKYYIAFVDAFTNYTWIYPMQQKSQTTSIVLQFIALVDRQFPTKLKCLQTYWGGEFHPLQSLLQKKGILFRHPCPHVHQQNGKVERKHRSIVEIGLTLLAKSQLPLTFWWHAFSTATYLVNKLPTPVLHCKTPYELLFKSSPDFLFLKTFGCACYPYLRPYKNHKLEYQSTKCTFIGYSLSHKGYLCLHPSGKVYISRSVIFDEKTFPYSYLPMNDSSPTPHTSSTSFSIPLLQTMSQTSSPPSMCPTASRPVSPFILSPPISVPSLHPMTTRSKVGTIKPKLLPDHITYLSTSISPSDQLPTTVSQALKNPNWHTAMVEEYQALVRNNTWTLVPFHPSMNVIDSKWIFRVKYNSDGTIQRYKARLVAKGFQRYAGMEFTDTFSPVIKASTIRVVFTLAITYNWEIRQIDFNNALLNGEITETVYLSQPIGFVSTSHPQHVCKLQKALYGLKQAPRAWFHKLREALHTGASSPPRNNVPLVQTLIQDLQNRFALKDLGLVKDFLGFEALLTTTGLHLTQSKYTTDLLIKTKMHSAKPVPTPMSAALKLHATSGPAFSDPTLYRSTIGALQYLTYTRPDIAFVVNKLSQYLQQPTELHWTACKRVLRYLKGIVHRGLHFTPASSLHLQVYTDVDWASSIDDRRSTIGYCVFLGTNLLTWSSRKQPVVARSSTKAGYCALAHASTEVAWLRSLFSELGISLVNTLVIWCDNQGAGALAANPVFHSRTKHIEVDVHYVREQVLDKKLVVSYVPSVEQVADLFTKPLSIPRFQYLLTKLNLAVSPGCA</sequence>
<protein>
    <submittedName>
        <fullName evidence="4">Retrovirus-related Pol polyprotein from transposon TNT 1-94</fullName>
    </submittedName>
</protein>
<dbReference type="InterPro" id="IPR036397">
    <property type="entry name" value="RNaseH_sf"/>
</dbReference>
<gene>
    <name evidence="4" type="primary">POLX_310</name>
    <name evidence="4" type="ORF">CK203_036097</name>
</gene>
<dbReference type="InterPro" id="IPR043502">
    <property type="entry name" value="DNA/RNA_pol_sf"/>
</dbReference>
<dbReference type="Pfam" id="PF22936">
    <property type="entry name" value="Pol_BBD"/>
    <property type="match status" value="1"/>
</dbReference>
<dbReference type="SUPFAM" id="SSF53098">
    <property type="entry name" value="Ribonuclease H-like"/>
    <property type="match status" value="1"/>
</dbReference>
<keyword evidence="1" id="KW-0645">Protease</keyword>
<feature type="domain" description="Integrase catalytic" evidence="3">
    <location>
        <begin position="455"/>
        <end position="619"/>
    </location>
</feature>
<dbReference type="InterPro" id="IPR057670">
    <property type="entry name" value="SH3_retrovirus"/>
</dbReference>
<dbReference type="InterPro" id="IPR054722">
    <property type="entry name" value="PolX-like_BBD"/>
</dbReference>
<dbReference type="Pfam" id="PF07727">
    <property type="entry name" value="RVT_2"/>
    <property type="match status" value="1"/>
</dbReference>
<dbReference type="Pfam" id="PF25597">
    <property type="entry name" value="SH3_retrovirus"/>
    <property type="match status" value="1"/>
</dbReference>
<dbReference type="Gene3D" id="3.30.420.10">
    <property type="entry name" value="Ribonuclease H-like superfamily/Ribonuclease H"/>
    <property type="match status" value="1"/>
</dbReference>